<sequence length="96" mass="9846">MPERTAVVASTSGLHARPAALFAEAAAELDVEVTIALDGTPEDEAMDASSILSLMTLGAGYSDIVVLRAEGPGADEALDKLAVLIETNLDGESHPI</sequence>
<evidence type="ECO:0000256" key="3">
    <source>
        <dbReference type="ARBA" id="ARBA00020422"/>
    </source>
</evidence>
<dbReference type="CDD" id="cd00367">
    <property type="entry name" value="PTS-HPr_like"/>
    <property type="match status" value="1"/>
</dbReference>
<evidence type="ECO:0000313" key="8">
    <source>
        <dbReference type="Proteomes" id="UP001500200"/>
    </source>
</evidence>
<evidence type="ECO:0000256" key="2">
    <source>
        <dbReference type="ARBA" id="ARBA00004496"/>
    </source>
</evidence>
<dbReference type="PANTHER" id="PTHR33705:SF2">
    <property type="entry name" value="PHOSPHOCARRIER PROTEIN NPR"/>
    <property type="match status" value="1"/>
</dbReference>
<dbReference type="NCBIfam" id="TIGR01003">
    <property type="entry name" value="PTS_HPr_family"/>
    <property type="match status" value="1"/>
</dbReference>
<dbReference type="EMBL" id="BAABKK010000003">
    <property type="protein sequence ID" value="GAA5189426.1"/>
    <property type="molecule type" value="Genomic_DNA"/>
</dbReference>
<dbReference type="SUPFAM" id="SSF55594">
    <property type="entry name" value="HPr-like"/>
    <property type="match status" value="1"/>
</dbReference>
<dbReference type="PROSITE" id="PS51350">
    <property type="entry name" value="PTS_HPR_DOM"/>
    <property type="match status" value="1"/>
</dbReference>
<evidence type="ECO:0000256" key="1">
    <source>
        <dbReference type="ARBA" id="ARBA00003681"/>
    </source>
</evidence>
<dbReference type="InterPro" id="IPR050399">
    <property type="entry name" value="HPr"/>
</dbReference>
<accession>A0ABP9S0L1</accession>
<protein>
    <recommendedName>
        <fullName evidence="3">Phosphocarrier protein HPr</fullName>
    </recommendedName>
</protein>
<dbReference type="PROSITE" id="PS00369">
    <property type="entry name" value="PTS_HPR_HIS"/>
    <property type="match status" value="1"/>
</dbReference>
<organism evidence="7 8">
    <name type="scientific">Arthrobacter gyeryongensis</name>
    <dbReference type="NCBI Taxonomy" id="1650592"/>
    <lineage>
        <taxon>Bacteria</taxon>
        <taxon>Bacillati</taxon>
        <taxon>Actinomycetota</taxon>
        <taxon>Actinomycetes</taxon>
        <taxon>Micrococcales</taxon>
        <taxon>Micrococcaceae</taxon>
        <taxon>Arthrobacter</taxon>
    </lineage>
</organism>
<evidence type="ECO:0000313" key="7">
    <source>
        <dbReference type="EMBL" id="GAA5189426.1"/>
    </source>
</evidence>
<dbReference type="InterPro" id="IPR000032">
    <property type="entry name" value="HPr-like"/>
</dbReference>
<comment type="subcellular location">
    <subcellularLocation>
        <location evidence="2">Cytoplasm</location>
    </subcellularLocation>
</comment>
<dbReference type="Proteomes" id="UP001500200">
    <property type="component" value="Unassembled WGS sequence"/>
</dbReference>
<evidence type="ECO:0000256" key="5">
    <source>
        <dbReference type="ARBA" id="ARBA00022683"/>
    </source>
</evidence>
<gene>
    <name evidence="7" type="ORF">GCM10023346_03930</name>
</gene>
<evidence type="ECO:0000256" key="4">
    <source>
        <dbReference type="ARBA" id="ARBA00022490"/>
    </source>
</evidence>
<dbReference type="RefSeq" id="WP_345447526.1">
    <property type="nucleotide sequence ID" value="NZ_BAABKK010000003.1"/>
</dbReference>
<dbReference type="InterPro" id="IPR001020">
    <property type="entry name" value="PTS_HPr_His_P_site"/>
</dbReference>
<keyword evidence="8" id="KW-1185">Reference proteome</keyword>
<dbReference type="Pfam" id="PF00381">
    <property type="entry name" value="PTS-HPr"/>
    <property type="match status" value="1"/>
</dbReference>
<name>A0ABP9S0L1_9MICC</name>
<proteinExistence type="predicted"/>
<keyword evidence="5" id="KW-0598">Phosphotransferase system</keyword>
<dbReference type="PANTHER" id="PTHR33705">
    <property type="entry name" value="PHOSPHOCARRIER PROTEIN HPR"/>
    <property type="match status" value="1"/>
</dbReference>
<comment type="function">
    <text evidence="1">General (non sugar-specific) component of the phosphoenolpyruvate-dependent sugar phosphotransferase system (sugar PTS). This major carbohydrate active-transport system catalyzes the phosphorylation of incoming sugar substrates concomitantly with their translocation across the cell membrane. The phosphoryl group from phosphoenolpyruvate (PEP) is transferred to the phosphoryl carrier protein HPr by enzyme I. Phospho-HPr then transfers it to the PTS EIIA domain.</text>
</comment>
<keyword evidence="4" id="KW-0963">Cytoplasm</keyword>
<comment type="caution">
    <text evidence="7">The sequence shown here is derived from an EMBL/GenBank/DDBJ whole genome shotgun (WGS) entry which is preliminary data.</text>
</comment>
<evidence type="ECO:0000259" key="6">
    <source>
        <dbReference type="PROSITE" id="PS51350"/>
    </source>
</evidence>
<dbReference type="PRINTS" id="PR00107">
    <property type="entry name" value="PHOSPHOCPHPR"/>
</dbReference>
<dbReference type="Gene3D" id="3.30.1340.10">
    <property type="entry name" value="HPr-like"/>
    <property type="match status" value="1"/>
</dbReference>
<reference evidence="8" key="1">
    <citation type="journal article" date="2019" name="Int. J. Syst. Evol. Microbiol.">
        <title>The Global Catalogue of Microorganisms (GCM) 10K type strain sequencing project: providing services to taxonomists for standard genome sequencing and annotation.</title>
        <authorList>
            <consortium name="The Broad Institute Genomics Platform"/>
            <consortium name="The Broad Institute Genome Sequencing Center for Infectious Disease"/>
            <person name="Wu L."/>
            <person name="Ma J."/>
        </authorList>
    </citation>
    <scope>NUCLEOTIDE SEQUENCE [LARGE SCALE GENOMIC DNA]</scope>
    <source>
        <strain evidence="8">JCM 18514</strain>
    </source>
</reference>
<feature type="domain" description="HPr" evidence="6">
    <location>
        <begin position="1"/>
        <end position="92"/>
    </location>
</feature>
<dbReference type="InterPro" id="IPR035895">
    <property type="entry name" value="HPr-like_sf"/>
</dbReference>